<protein>
    <submittedName>
        <fullName evidence="1">Pentapeptide repeat protein</fullName>
    </submittedName>
</protein>
<name>A0A0B3VFD5_9FIRM</name>
<sequence>MNNNKKIDTALKYNKTSKMNKNFMYQDLKRSNCYNCDFSKSNFNFTSLRGAHFKSCNFYGCTFKYAEFVGSNLKGSRFAKAKFEDTIFEGAKLESVDFTGATFKNVIFVNCDLSKAINLNYKEDEARIYNEMPGLEISDDLKNAIEKAMENNCVKKSRTLDTKDGGINTISIMILLEKFREKRLIEGLGILSEKVDRDFCTLSYIIKSLQSYKDQGIL</sequence>
<gene>
    <name evidence="1" type="ORF">QX51_18925</name>
</gene>
<dbReference type="Pfam" id="PF00805">
    <property type="entry name" value="Pentapeptide"/>
    <property type="match status" value="1"/>
</dbReference>
<dbReference type="PANTHER" id="PTHR14136:SF17">
    <property type="entry name" value="BTB_POZ DOMAIN-CONTAINING PROTEIN KCTD9"/>
    <property type="match status" value="1"/>
</dbReference>
<dbReference type="OrthoDB" id="1751433at2"/>
<comment type="caution">
    <text evidence="1">The sequence shown here is derived from an EMBL/GenBank/DDBJ whole genome shotgun (WGS) entry which is preliminary data.</text>
</comment>
<evidence type="ECO:0000313" key="1">
    <source>
        <dbReference type="EMBL" id="KHS55506.1"/>
    </source>
</evidence>
<evidence type="ECO:0000313" key="2">
    <source>
        <dbReference type="Proteomes" id="UP000031189"/>
    </source>
</evidence>
<dbReference type="InterPro" id="IPR051082">
    <property type="entry name" value="Pentapeptide-BTB/POZ_domain"/>
</dbReference>
<accession>A0A0B3VFD5</accession>
<dbReference type="InterPro" id="IPR001646">
    <property type="entry name" value="5peptide_repeat"/>
</dbReference>
<dbReference type="SUPFAM" id="SSF141571">
    <property type="entry name" value="Pentapeptide repeat-like"/>
    <property type="match status" value="1"/>
</dbReference>
<proteinExistence type="predicted"/>
<dbReference type="STRING" id="1577792.QX51_18925"/>
<dbReference type="PANTHER" id="PTHR14136">
    <property type="entry name" value="BTB_POZ DOMAIN-CONTAINING PROTEIN KCTD9"/>
    <property type="match status" value="1"/>
</dbReference>
<dbReference type="Gene3D" id="2.160.20.80">
    <property type="entry name" value="E3 ubiquitin-protein ligase SopA"/>
    <property type="match status" value="1"/>
</dbReference>
<reference evidence="1 2" key="1">
    <citation type="submission" date="2014-12" db="EMBL/GenBank/DDBJ databases">
        <title>Draft genome sequence of Terrisporobacter sp. 08-306576, isolated from the blood culture of a bacteremia patient.</title>
        <authorList>
            <person name="Lund L.C."/>
            <person name="Sydenham T.V."/>
            <person name="Hogh S.V."/>
            <person name="Skov M.N."/>
            <person name="Kemp M."/>
            <person name="Justesen U.S."/>
        </authorList>
    </citation>
    <scope>NUCLEOTIDE SEQUENCE [LARGE SCALE GENOMIC DNA]</scope>
    <source>
        <strain evidence="1 2">08-306576</strain>
    </source>
</reference>
<organism evidence="1 2">
    <name type="scientific">Terrisporobacter othiniensis</name>
    <dbReference type="NCBI Taxonomy" id="1577792"/>
    <lineage>
        <taxon>Bacteria</taxon>
        <taxon>Bacillati</taxon>
        <taxon>Bacillota</taxon>
        <taxon>Clostridia</taxon>
        <taxon>Peptostreptococcales</taxon>
        <taxon>Peptostreptococcaceae</taxon>
        <taxon>Terrisporobacter</taxon>
    </lineage>
</organism>
<dbReference type="RefSeq" id="WP_039681450.1">
    <property type="nucleotide sequence ID" value="NZ_JAWGXO010000001.1"/>
</dbReference>
<dbReference type="EMBL" id="JWHR01000164">
    <property type="protein sequence ID" value="KHS55506.1"/>
    <property type="molecule type" value="Genomic_DNA"/>
</dbReference>
<dbReference type="AlphaFoldDB" id="A0A0B3VFD5"/>
<keyword evidence="2" id="KW-1185">Reference proteome</keyword>
<dbReference type="Proteomes" id="UP000031189">
    <property type="component" value="Unassembled WGS sequence"/>
</dbReference>
<dbReference type="Pfam" id="PF13599">
    <property type="entry name" value="Pentapeptide_4"/>
    <property type="match status" value="1"/>
</dbReference>